<comment type="caution">
    <text evidence="1">The sequence shown here is derived from an EMBL/GenBank/DDBJ whole genome shotgun (WGS) entry which is preliminary data.</text>
</comment>
<reference evidence="1" key="1">
    <citation type="journal article" date="2020" name="mSystems">
        <title>Genome- and Community-Level Interaction Insights into Carbon Utilization and Element Cycling Functions of Hydrothermarchaeota in Hydrothermal Sediment.</title>
        <authorList>
            <person name="Zhou Z."/>
            <person name="Liu Y."/>
            <person name="Xu W."/>
            <person name="Pan J."/>
            <person name="Luo Z.H."/>
            <person name="Li M."/>
        </authorList>
    </citation>
    <scope>NUCLEOTIDE SEQUENCE [LARGE SCALE GENOMIC DNA]</scope>
    <source>
        <strain evidence="1">SpSt-488</strain>
    </source>
</reference>
<dbReference type="EMBL" id="DSUT01000165">
    <property type="protein sequence ID" value="HGK28846.1"/>
    <property type="molecule type" value="Genomic_DNA"/>
</dbReference>
<evidence type="ECO:0000313" key="1">
    <source>
        <dbReference type="EMBL" id="HGK28846.1"/>
    </source>
</evidence>
<organism evidence="1">
    <name type="scientific">candidate division WOR-3 bacterium</name>
    <dbReference type="NCBI Taxonomy" id="2052148"/>
    <lineage>
        <taxon>Bacteria</taxon>
        <taxon>Bacteria division WOR-3</taxon>
    </lineage>
</organism>
<protein>
    <submittedName>
        <fullName evidence="1">Uncharacterized protein</fullName>
    </submittedName>
</protein>
<accession>A0A7C4CBV1</accession>
<name>A0A7C4CBV1_UNCW3</name>
<gene>
    <name evidence="1" type="ORF">ENS41_07880</name>
</gene>
<proteinExistence type="predicted"/>
<dbReference type="AlphaFoldDB" id="A0A7C4CBV1"/>
<sequence>MVLGQVAQCSSEVRTVSLPLMPTDEWHAVGTDTAPYWTGTCTRDEVNNLHGKSDNVIKVEHIVRLGTPPAETTRCGWMKFNTTSIPDGATIRAARIRCLVFYWEMSFDFQFTAVNSDPVSTGARDLYQAIADGTACADRPMGRLWDTTELNTAGVAHIQNSLSRNWVAFGLRGYGWSRILTERAWIAGWNNNPRADSPWLDVDYSVTALSEPGSGSHPSVLSAPTVVKGAFVLPASSVVTSRQSSCSLLDASGRCVAELKVGANDVRHLAPGVYFVRGRPMSSGEQPDIRRVVVIR</sequence>